<reference evidence="1" key="1">
    <citation type="submission" date="2023-08" db="EMBL/GenBank/DDBJ databases">
        <authorList>
            <person name="Chen Y."/>
            <person name="Shah S."/>
            <person name="Dougan E. K."/>
            <person name="Thang M."/>
            <person name="Chan C."/>
        </authorList>
    </citation>
    <scope>NUCLEOTIDE SEQUENCE</scope>
</reference>
<accession>A0AA36IDL3</accession>
<dbReference type="EMBL" id="CAUJNA010001224">
    <property type="protein sequence ID" value="CAJ1385342.1"/>
    <property type="molecule type" value="Genomic_DNA"/>
</dbReference>
<organism evidence="1 2">
    <name type="scientific">Effrenium voratum</name>
    <dbReference type="NCBI Taxonomy" id="2562239"/>
    <lineage>
        <taxon>Eukaryota</taxon>
        <taxon>Sar</taxon>
        <taxon>Alveolata</taxon>
        <taxon>Dinophyceae</taxon>
        <taxon>Suessiales</taxon>
        <taxon>Symbiodiniaceae</taxon>
        <taxon>Effrenium</taxon>
    </lineage>
</organism>
<keyword evidence="2" id="KW-1185">Reference proteome</keyword>
<dbReference type="AlphaFoldDB" id="A0AA36IDL3"/>
<comment type="caution">
    <text evidence="1">The sequence shown here is derived from an EMBL/GenBank/DDBJ whole genome shotgun (WGS) entry which is preliminary data.</text>
</comment>
<evidence type="ECO:0000313" key="2">
    <source>
        <dbReference type="Proteomes" id="UP001178507"/>
    </source>
</evidence>
<name>A0AA36IDL3_9DINO</name>
<proteinExistence type="predicted"/>
<gene>
    <name evidence="1" type="ORF">EVOR1521_LOCUS11965</name>
</gene>
<protein>
    <submittedName>
        <fullName evidence="1">Uncharacterized protein</fullName>
    </submittedName>
</protein>
<evidence type="ECO:0000313" key="1">
    <source>
        <dbReference type="EMBL" id="CAJ1385342.1"/>
    </source>
</evidence>
<dbReference type="Proteomes" id="UP001178507">
    <property type="component" value="Unassembled WGS sequence"/>
</dbReference>
<sequence length="157" mass="17995">MSFDVERNLGHVDEHWKKINGNRKIQGALPARPPKKKRPELATMTRTAEDASWFVQDDLETTYYISEHPLEDERPACLRVDVEPPCSPKFVRPPSAPDAQIYISERGFREPEPMPTRSLARSQTACWLSQEHAAMRNMNKRLKEKGFTLPGQIGEPL</sequence>